<dbReference type="GO" id="GO:0000917">
    <property type="term" value="P:division septum assembly"/>
    <property type="evidence" value="ECO:0007669"/>
    <property type="project" value="UniProtKB-KW"/>
</dbReference>
<comment type="similarity">
    <text evidence="1 6">Belongs to the MinC family.</text>
</comment>
<evidence type="ECO:0000313" key="10">
    <source>
        <dbReference type="Proteomes" id="UP000028607"/>
    </source>
</evidence>
<dbReference type="InterPro" id="IPR016098">
    <property type="entry name" value="CAP/MinC_C"/>
</dbReference>
<comment type="function">
    <text evidence="5 6">Cell division inhibitor that blocks the formation of polar Z ring septums. Rapidly oscillates between the poles of the cell to destabilize FtsZ filaments that have formed before they mature into polar Z rings. Prevents FtsZ polymerization.</text>
</comment>
<dbReference type="OrthoDB" id="9794530at2"/>
<evidence type="ECO:0000256" key="5">
    <source>
        <dbReference type="ARBA" id="ARBA00025606"/>
    </source>
</evidence>
<sequence>MHDHDTQSRRARGPATVRPFHFRGRFLTAVALRIETSFPDETFYTALDRQLNETPQLLYDAPVVLDFGLVPEFTDRGRIEDLIHNLRHRNLLVFGAQSVNDAQLEAVQGQGLIPIKVGRDTAMPKPQAASRSRETRAAAPANKIITSPVRSGQMVVAEHGDLTVVGSVASGAELVAAGSIHVYGTLRGRAMAGAHGDETARIFCQSLEAELLAIAGLYKTSETIRDDLRRRSIQVFLDDETLCVEAFE</sequence>
<evidence type="ECO:0000256" key="3">
    <source>
        <dbReference type="ARBA" id="ARBA00023210"/>
    </source>
</evidence>
<dbReference type="InterPro" id="IPR013033">
    <property type="entry name" value="MinC"/>
</dbReference>
<comment type="caution">
    <text evidence="9">The sequence shown here is derived from an EMBL/GenBank/DDBJ whole genome shotgun (WGS) entry which is preliminary data.</text>
</comment>
<name>A0A085TT54_9RHOB</name>
<dbReference type="STRING" id="1317124.DW2_15585"/>
<dbReference type="Gene3D" id="2.160.20.70">
    <property type="match status" value="1"/>
</dbReference>
<dbReference type="GO" id="GO:0000902">
    <property type="term" value="P:cell morphogenesis"/>
    <property type="evidence" value="ECO:0007669"/>
    <property type="project" value="InterPro"/>
</dbReference>
<dbReference type="PANTHER" id="PTHR34108:SF1">
    <property type="entry name" value="SEPTUM SITE-DETERMINING PROTEIN MINC"/>
    <property type="match status" value="1"/>
</dbReference>
<dbReference type="HAMAP" id="MF_00267">
    <property type="entry name" value="MinC"/>
    <property type="match status" value="1"/>
</dbReference>
<gene>
    <name evidence="6" type="primary">minC</name>
    <name evidence="9" type="ORF">DW2_15585</name>
</gene>
<dbReference type="eggNOG" id="COG0850">
    <property type="taxonomic scope" value="Bacteria"/>
</dbReference>
<dbReference type="Pfam" id="PF05209">
    <property type="entry name" value="MinC_N"/>
    <property type="match status" value="1"/>
</dbReference>
<keyword evidence="10" id="KW-1185">Reference proteome</keyword>
<dbReference type="InterPro" id="IPR007874">
    <property type="entry name" value="MinC_N"/>
</dbReference>
<dbReference type="GO" id="GO:1901891">
    <property type="term" value="P:regulation of cell septum assembly"/>
    <property type="evidence" value="ECO:0007669"/>
    <property type="project" value="InterPro"/>
</dbReference>
<dbReference type="EMBL" id="AQRC01000014">
    <property type="protein sequence ID" value="KFE33901.1"/>
    <property type="molecule type" value="Genomic_DNA"/>
</dbReference>
<evidence type="ECO:0000259" key="7">
    <source>
        <dbReference type="Pfam" id="PF03775"/>
    </source>
</evidence>
<evidence type="ECO:0000256" key="4">
    <source>
        <dbReference type="ARBA" id="ARBA00023306"/>
    </source>
</evidence>
<dbReference type="PATRIC" id="fig|1317124.6.peg.3135"/>
<reference evidence="9 10" key="2">
    <citation type="journal article" date="2015" name="Antonie Van Leeuwenhoek">
        <title>Thioclava indica sp. nov., isolated from surface seawater of the Indian Ocean.</title>
        <authorList>
            <person name="Liu Y."/>
            <person name="Lai Q."/>
            <person name="Du J."/>
            <person name="Xu H."/>
            <person name="Jiang L."/>
            <person name="Shao Z."/>
        </authorList>
    </citation>
    <scope>NUCLEOTIDE SEQUENCE [LARGE SCALE GENOMIC DNA]</scope>
    <source>
        <strain evidence="9 10">13D2W-2</strain>
    </source>
</reference>
<dbReference type="PANTHER" id="PTHR34108">
    <property type="entry name" value="SEPTUM SITE-DETERMINING PROTEIN MINC"/>
    <property type="match status" value="1"/>
</dbReference>
<feature type="domain" description="Septum formation inhibitor MinC N-terminal" evidence="8">
    <location>
        <begin position="20"/>
        <end position="91"/>
    </location>
</feature>
<dbReference type="AlphaFoldDB" id="A0A085TT54"/>
<dbReference type="NCBIfam" id="TIGR01222">
    <property type="entry name" value="minC"/>
    <property type="match status" value="1"/>
</dbReference>
<dbReference type="InterPro" id="IPR036145">
    <property type="entry name" value="MinC_C_sf"/>
</dbReference>
<evidence type="ECO:0000256" key="2">
    <source>
        <dbReference type="ARBA" id="ARBA00022618"/>
    </source>
</evidence>
<proteinExistence type="inferred from homology"/>
<evidence type="ECO:0000259" key="8">
    <source>
        <dbReference type="Pfam" id="PF05209"/>
    </source>
</evidence>
<accession>A0A085TT54</accession>
<keyword evidence="2 6" id="KW-0132">Cell division</keyword>
<evidence type="ECO:0000256" key="1">
    <source>
        <dbReference type="ARBA" id="ARBA00006291"/>
    </source>
</evidence>
<keyword evidence="3 6" id="KW-0717">Septation</keyword>
<evidence type="ECO:0000256" key="6">
    <source>
        <dbReference type="HAMAP-Rule" id="MF_00267"/>
    </source>
</evidence>
<dbReference type="RefSeq" id="WP_038147982.1">
    <property type="nucleotide sequence ID" value="NZ_AQRC01000014.1"/>
</dbReference>
<dbReference type="InterPro" id="IPR005526">
    <property type="entry name" value="Septum_form_inhib_MinC_C"/>
</dbReference>
<reference evidence="10" key="1">
    <citation type="submission" date="2013-04" db="EMBL/GenBank/DDBJ databases">
        <title>Thioclava sp. 13D2W-2 Genome Sequencing.</title>
        <authorList>
            <person name="Lai Q."/>
            <person name="Li G."/>
            <person name="Shao Z."/>
        </authorList>
    </citation>
    <scope>NUCLEOTIDE SEQUENCE [LARGE SCALE GENOMIC DNA]</scope>
    <source>
        <strain evidence="10">13D2W-2</strain>
    </source>
</reference>
<dbReference type="GO" id="GO:0051302">
    <property type="term" value="P:regulation of cell division"/>
    <property type="evidence" value="ECO:0007669"/>
    <property type="project" value="InterPro"/>
</dbReference>
<protein>
    <recommendedName>
        <fullName evidence="6">Probable septum site-determining protein MinC</fullName>
    </recommendedName>
</protein>
<evidence type="ECO:0000313" key="9">
    <source>
        <dbReference type="EMBL" id="KFE33901.1"/>
    </source>
</evidence>
<keyword evidence="4 6" id="KW-0131">Cell cycle</keyword>
<dbReference type="Pfam" id="PF03775">
    <property type="entry name" value="MinC_C"/>
    <property type="match status" value="1"/>
</dbReference>
<comment type="subunit">
    <text evidence="6">Interacts with MinD and FtsZ.</text>
</comment>
<dbReference type="Proteomes" id="UP000028607">
    <property type="component" value="Unassembled WGS sequence"/>
</dbReference>
<dbReference type="Gene3D" id="3.30.70.260">
    <property type="match status" value="1"/>
</dbReference>
<dbReference type="SUPFAM" id="SSF63848">
    <property type="entry name" value="Cell-division inhibitor MinC, C-terminal domain"/>
    <property type="match status" value="1"/>
</dbReference>
<feature type="domain" description="Septum formation inhibitor MinC C-terminal" evidence="7">
    <location>
        <begin position="144"/>
        <end position="244"/>
    </location>
</feature>
<organism evidence="9 10">
    <name type="scientific">Thioclava atlantica</name>
    <dbReference type="NCBI Taxonomy" id="1317124"/>
    <lineage>
        <taxon>Bacteria</taxon>
        <taxon>Pseudomonadati</taxon>
        <taxon>Pseudomonadota</taxon>
        <taxon>Alphaproteobacteria</taxon>
        <taxon>Rhodobacterales</taxon>
        <taxon>Paracoccaceae</taxon>
        <taxon>Thioclava</taxon>
    </lineage>
</organism>